<dbReference type="GO" id="GO:0043022">
    <property type="term" value="F:ribosome binding"/>
    <property type="evidence" value="ECO:0007669"/>
    <property type="project" value="TreeGrafter"/>
</dbReference>
<dbReference type="NCBIfam" id="TIGR03594">
    <property type="entry name" value="GTPase_EngA"/>
    <property type="match status" value="1"/>
</dbReference>
<evidence type="ECO:0000256" key="1">
    <source>
        <dbReference type="ARBA" id="ARBA00008279"/>
    </source>
</evidence>
<dbReference type="InterPro" id="IPR031166">
    <property type="entry name" value="G_ENGA"/>
</dbReference>
<dbReference type="Pfam" id="PF01926">
    <property type="entry name" value="MMR_HSR1"/>
    <property type="match status" value="2"/>
</dbReference>
<accession>A0A7R8ZTV1</accession>
<protein>
    <recommendedName>
        <fullName evidence="2 7">GTPase Der</fullName>
    </recommendedName>
</protein>
<evidence type="ECO:0000256" key="4">
    <source>
        <dbReference type="ARBA" id="ARBA00022737"/>
    </source>
</evidence>
<dbReference type="InterPro" id="IPR032859">
    <property type="entry name" value="KH_dom-like"/>
</dbReference>
<dbReference type="PROSITE" id="PS51712">
    <property type="entry name" value="G_ENGA"/>
    <property type="match status" value="2"/>
</dbReference>
<dbReference type="CDD" id="cd01894">
    <property type="entry name" value="EngA1"/>
    <property type="match status" value="1"/>
</dbReference>
<dbReference type="CDD" id="cd01895">
    <property type="entry name" value="EngA2"/>
    <property type="match status" value="1"/>
</dbReference>
<evidence type="ECO:0000256" key="6">
    <source>
        <dbReference type="ARBA" id="ARBA00023134"/>
    </source>
</evidence>
<dbReference type="PIRSF" id="PIRSF006485">
    <property type="entry name" value="GTP-binding_EngA"/>
    <property type="match status" value="1"/>
</dbReference>
<evidence type="ECO:0000256" key="3">
    <source>
        <dbReference type="ARBA" id="ARBA00022517"/>
    </source>
</evidence>
<name>A0A7R8ZTV1_9CRUS</name>
<dbReference type="InterPro" id="IPR006073">
    <property type="entry name" value="GTP-bd"/>
</dbReference>
<keyword evidence="4 7" id="KW-0677">Repeat</keyword>
<evidence type="ECO:0000313" key="8">
    <source>
        <dbReference type="EMBL" id="CAD7234255.1"/>
    </source>
</evidence>
<dbReference type="PANTHER" id="PTHR43834:SF6">
    <property type="entry name" value="GTPASE DER"/>
    <property type="match status" value="1"/>
</dbReference>
<evidence type="ECO:0000256" key="5">
    <source>
        <dbReference type="ARBA" id="ARBA00022741"/>
    </source>
</evidence>
<keyword evidence="5 7" id="KW-0547">Nucleotide-binding</keyword>
<dbReference type="EMBL" id="OB668164">
    <property type="protein sequence ID" value="CAD7234255.1"/>
    <property type="molecule type" value="Genomic_DNA"/>
</dbReference>
<dbReference type="FunFam" id="3.40.50.300:FF:000040">
    <property type="entry name" value="GTPase Der"/>
    <property type="match status" value="1"/>
</dbReference>
<dbReference type="NCBIfam" id="TIGR00231">
    <property type="entry name" value="small_GTP"/>
    <property type="match status" value="2"/>
</dbReference>
<dbReference type="PANTHER" id="PTHR43834">
    <property type="entry name" value="GTPASE DER"/>
    <property type="match status" value="1"/>
</dbReference>
<dbReference type="InterPro" id="IPR005225">
    <property type="entry name" value="Small_GTP-bd"/>
</dbReference>
<gene>
    <name evidence="8" type="ORF">CTOB1V02_LOCUS12071</name>
</gene>
<dbReference type="Gene3D" id="3.30.300.20">
    <property type="match status" value="2"/>
</dbReference>
<evidence type="ECO:0000256" key="2">
    <source>
        <dbReference type="ARBA" id="ARBA00020953"/>
    </source>
</evidence>
<proteinExistence type="inferred from homology"/>
<dbReference type="Pfam" id="PF14714">
    <property type="entry name" value="KH_dom-like"/>
    <property type="match status" value="2"/>
</dbReference>
<dbReference type="FunFam" id="3.30.300.20:FF:000004">
    <property type="entry name" value="GTPase Der"/>
    <property type="match status" value="1"/>
</dbReference>
<sequence length="526" mass="60053">MAHVVAIVGRPNVGKSTLFNRLIGQRKAIIDNVSGVTRDRIYGWSEWNGKNFTVVDTGGFVHGSDDVFEAAIRSQVKIAIDEAEVIIFMVDVTTGITDLDEEVANMLRKTDKHVFVAVNKVDNNQRQLLANEFWSLGFENTFFLSSISGSGTGEILDAITEILPEEIDDQLDNEIPKLALVGQPNVGKSSLTNALLGEDRNIVTNIPGTTRDSIYTKYNKFGNEFYLIDTAGIRKKNKVHEDLEFYSVIRAVKAIDEADVCILMIDAVDGIESQDLSILGLIQRRKKGVVILVNKWDLVEKETNTARDFEKELKNRIAPFNDIPIVFTSVLEKQRIFKAVEEAIKVHKNRSQKIKTSVLNEIMLEEIERNPPPAHRGKYIKIKYITQLPLYYPAFAFFCNHPKHVKEIAPFNDIPIVFTSVLEKQRIFKAVEEAIKVHKNRSQKIKTSVLNEIMLEEIERNPPPAHRGKYIKIKYITQLPLYYPAFAFFCNHPKHVKESYRNFLENKLRSHFDFSGVPISIFFREK</sequence>
<keyword evidence="3" id="KW-0690">Ribosome biogenesis</keyword>
<dbReference type="AlphaFoldDB" id="A0A7R8ZTV1"/>
<dbReference type="Gene3D" id="3.40.50.300">
    <property type="entry name" value="P-loop containing nucleotide triphosphate hydrolases"/>
    <property type="match status" value="2"/>
</dbReference>
<dbReference type="InterPro" id="IPR016484">
    <property type="entry name" value="GTPase_Der"/>
</dbReference>
<dbReference type="InterPro" id="IPR015946">
    <property type="entry name" value="KH_dom-like_a/b"/>
</dbReference>
<comment type="similarity">
    <text evidence="1 7">Belongs to the TRAFAC class TrmE-Era-EngA-EngB-Septin-like GTPase superfamily. EngA (Der) GTPase family.</text>
</comment>
<dbReference type="SUPFAM" id="SSF52540">
    <property type="entry name" value="P-loop containing nucleoside triphosphate hydrolases"/>
    <property type="match status" value="3"/>
</dbReference>
<dbReference type="HAMAP" id="MF_00195">
    <property type="entry name" value="GTPase_Der"/>
    <property type="match status" value="1"/>
</dbReference>
<dbReference type="PRINTS" id="PR00326">
    <property type="entry name" value="GTP1OBG"/>
</dbReference>
<dbReference type="InterPro" id="IPR027417">
    <property type="entry name" value="P-loop_NTPase"/>
</dbReference>
<keyword evidence="6 7" id="KW-0342">GTP-binding</keyword>
<organism evidence="8">
    <name type="scientific">Cyprideis torosa</name>
    <dbReference type="NCBI Taxonomy" id="163714"/>
    <lineage>
        <taxon>Eukaryota</taxon>
        <taxon>Metazoa</taxon>
        <taxon>Ecdysozoa</taxon>
        <taxon>Arthropoda</taxon>
        <taxon>Crustacea</taxon>
        <taxon>Oligostraca</taxon>
        <taxon>Ostracoda</taxon>
        <taxon>Podocopa</taxon>
        <taxon>Podocopida</taxon>
        <taxon>Cytherocopina</taxon>
        <taxon>Cytheroidea</taxon>
        <taxon>Cytherideidae</taxon>
        <taxon>Cyprideis</taxon>
    </lineage>
</organism>
<comment type="function">
    <text evidence="7">GTPase that plays an essential role in the late steps of ribosome biogenesis.</text>
</comment>
<reference evidence="8" key="1">
    <citation type="submission" date="2020-11" db="EMBL/GenBank/DDBJ databases">
        <authorList>
            <person name="Tran Van P."/>
        </authorList>
    </citation>
    <scope>NUCLEOTIDE SEQUENCE</scope>
</reference>
<dbReference type="FunFam" id="3.40.50.300:FF:000057">
    <property type="entry name" value="GTPase Der"/>
    <property type="match status" value="1"/>
</dbReference>
<evidence type="ECO:0000256" key="7">
    <source>
        <dbReference type="RuleBase" id="RU004481"/>
    </source>
</evidence>
<dbReference type="OrthoDB" id="8954335at2759"/>
<dbReference type="GO" id="GO:0042254">
    <property type="term" value="P:ribosome biogenesis"/>
    <property type="evidence" value="ECO:0007669"/>
    <property type="project" value="UniProtKB-KW"/>
</dbReference>
<dbReference type="SUPFAM" id="SSF82653">
    <property type="entry name" value="Probable GTPase Der, C-terminal domain"/>
    <property type="match status" value="1"/>
</dbReference>
<dbReference type="GO" id="GO:0005525">
    <property type="term" value="F:GTP binding"/>
    <property type="evidence" value="ECO:0007669"/>
    <property type="project" value="UniProtKB-KW"/>
</dbReference>